<evidence type="ECO:0000313" key="4">
    <source>
        <dbReference type="Proteomes" id="UP000027730"/>
    </source>
</evidence>
<feature type="transmembrane region" description="Helical" evidence="2">
    <location>
        <begin position="30"/>
        <end position="51"/>
    </location>
</feature>
<evidence type="ECO:0000256" key="1">
    <source>
        <dbReference type="SAM" id="MobiDB-lite"/>
    </source>
</evidence>
<keyword evidence="2" id="KW-0472">Membrane</keyword>
<accession>A0A074WYJ7</accession>
<sequence>DDVESSQINSTTPLSAAGGALPTSRHKHGIAYHVAILLLGFLAISLSSIVLPSASSSIAEGSSISEVLFGVAFPSIVITPPEEFIAVMSETRNGSGILVVNTVGSNIFLLTLC</sequence>
<dbReference type="EMBL" id="KL584702">
    <property type="protein sequence ID" value="KEQ78285.1"/>
    <property type="molecule type" value="Genomic_DNA"/>
</dbReference>
<feature type="compositionally biased region" description="Polar residues" evidence="1">
    <location>
        <begin position="1"/>
        <end position="14"/>
    </location>
</feature>
<keyword evidence="4" id="KW-1185">Reference proteome</keyword>
<feature type="non-terminal residue" evidence="3">
    <location>
        <position position="1"/>
    </location>
</feature>
<evidence type="ECO:0000313" key="3">
    <source>
        <dbReference type="EMBL" id="KEQ78285.1"/>
    </source>
</evidence>
<dbReference type="RefSeq" id="XP_013431495.1">
    <property type="nucleotide sequence ID" value="XM_013576041.1"/>
</dbReference>
<dbReference type="HOGENOM" id="CLU_2139322_0_0_1"/>
<name>A0A074WYJ7_9PEZI</name>
<organism evidence="3 4">
    <name type="scientific">Aureobasidium namibiae CBS 147.97</name>
    <dbReference type="NCBI Taxonomy" id="1043004"/>
    <lineage>
        <taxon>Eukaryota</taxon>
        <taxon>Fungi</taxon>
        <taxon>Dikarya</taxon>
        <taxon>Ascomycota</taxon>
        <taxon>Pezizomycotina</taxon>
        <taxon>Dothideomycetes</taxon>
        <taxon>Dothideomycetidae</taxon>
        <taxon>Dothideales</taxon>
        <taxon>Saccotheciaceae</taxon>
        <taxon>Aureobasidium</taxon>
    </lineage>
</organism>
<protein>
    <recommendedName>
        <fullName evidence="5">Sodium/calcium exchanger membrane region domain-containing protein</fullName>
    </recommendedName>
</protein>
<dbReference type="OrthoDB" id="2127281at2759"/>
<proteinExistence type="predicted"/>
<dbReference type="STRING" id="1043004.A0A074WYJ7"/>
<gene>
    <name evidence="3" type="ORF">M436DRAFT_14626</name>
</gene>
<keyword evidence="2" id="KW-1133">Transmembrane helix</keyword>
<evidence type="ECO:0000256" key="2">
    <source>
        <dbReference type="SAM" id="Phobius"/>
    </source>
</evidence>
<reference evidence="3 4" key="1">
    <citation type="journal article" date="2014" name="BMC Genomics">
        <title>Genome sequencing of four Aureobasidium pullulans varieties: biotechnological potential, stress tolerance, and description of new species.</title>
        <authorList>
            <person name="Gostin Ar C."/>
            <person name="Ohm R.A."/>
            <person name="Kogej T."/>
            <person name="Sonjak S."/>
            <person name="Turk M."/>
            <person name="Zajc J."/>
            <person name="Zalar P."/>
            <person name="Grube M."/>
            <person name="Sun H."/>
            <person name="Han J."/>
            <person name="Sharma A."/>
            <person name="Chiniquy J."/>
            <person name="Ngan C.Y."/>
            <person name="Lipzen A."/>
            <person name="Barry K."/>
            <person name="Grigoriev I.V."/>
            <person name="Gunde-Cimerman N."/>
        </authorList>
    </citation>
    <scope>NUCLEOTIDE SEQUENCE [LARGE SCALE GENOMIC DNA]</scope>
    <source>
        <strain evidence="3 4">CBS 147.97</strain>
    </source>
</reference>
<feature type="non-terminal residue" evidence="3">
    <location>
        <position position="113"/>
    </location>
</feature>
<keyword evidence="2" id="KW-0812">Transmembrane</keyword>
<evidence type="ECO:0008006" key="5">
    <source>
        <dbReference type="Google" id="ProtNLM"/>
    </source>
</evidence>
<feature type="region of interest" description="Disordered" evidence="1">
    <location>
        <begin position="1"/>
        <end position="22"/>
    </location>
</feature>
<dbReference type="GeneID" id="25407831"/>
<dbReference type="Proteomes" id="UP000027730">
    <property type="component" value="Unassembled WGS sequence"/>
</dbReference>
<dbReference type="AlphaFoldDB" id="A0A074WYJ7"/>